<feature type="domain" description="Asn/Gln amidotransferase" evidence="12">
    <location>
        <begin position="328"/>
        <end position="475"/>
    </location>
</feature>
<dbReference type="EC" id="6.3.5.-" evidence="11"/>
<dbReference type="GO" id="GO:0050566">
    <property type="term" value="F:asparaginyl-tRNA synthase (glutamine-hydrolyzing) activity"/>
    <property type="evidence" value="ECO:0007669"/>
    <property type="project" value="RHEA"/>
</dbReference>
<dbReference type="InterPro" id="IPR006075">
    <property type="entry name" value="Asn/Gln-tRNA_Trfase_suB/E_cat"/>
</dbReference>
<dbReference type="RefSeq" id="WP_063245024.1">
    <property type="nucleotide sequence ID" value="NZ_LUKF01000019.1"/>
</dbReference>
<sequence length="476" mass="53568">MSYRGYEAVIGIEIHVQLSTQSKIFSADSTSFEAGDNENTSPISVGMPGSLPVVNKKAVEYSIKTGLALGCDIRRKSVFARKNYFYPDLPKGYQISQYDQPLCENGSVTFKVDGVEKTVSITRAHMEEDAGKSNHHGDYTLINYNRAGIPLLEVVSGPDIRSPAEAAEYARTIRQIVRYLDVCDGNLEEGSLRCDCNVSVRKMGDPNFGTKVEIKNINSFRFVEKAIEFEIERQIDAVERGEKIIQETRLWDPDKNRTFSMRTKEDAQDYRYFPDPDLLPLTVSEAMIEQYRKELPELPIARAKRFQEEHALPEYDATVLTTEKDLADYYEETAKESNNFKASSNWVMTEILRELKEANKSIKDSPVRPKQLGQMIAMIDKGAISGKIAKTVFQEMWQTGKEPAVIVKEKGLVQISDPGAIEKIVEEVLAANTKNVEEYKLGKKAVFGFFVGAVMKASKGQANPELVNKILQEKLK</sequence>
<dbReference type="Gene3D" id="1.10.150.380">
    <property type="entry name" value="GatB domain, N-terminal subdomain"/>
    <property type="match status" value="1"/>
</dbReference>
<dbReference type="Pfam" id="PF02934">
    <property type="entry name" value="GatB_N"/>
    <property type="match status" value="1"/>
</dbReference>
<keyword evidence="6 11" id="KW-0067">ATP-binding</keyword>
<evidence type="ECO:0000256" key="1">
    <source>
        <dbReference type="ARBA" id="ARBA00005306"/>
    </source>
</evidence>
<organism evidence="13 14">
    <name type="scientific">Bdellovibrio bacteriovorus</name>
    <dbReference type="NCBI Taxonomy" id="959"/>
    <lineage>
        <taxon>Bacteria</taxon>
        <taxon>Pseudomonadati</taxon>
        <taxon>Bdellovibrionota</taxon>
        <taxon>Bdellovibrionia</taxon>
        <taxon>Bdellovibrionales</taxon>
        <taxon>Pseudobdellovibrionaceae</taxon>
        <taxon>Bdellovibrio</taxon>
    </lineage>
</organism>
<evidence type="ECO:0000256" key="6">
    <source>
        <dbReference type="ARBA" id="ARBA00022840"/>
    </source>
</evidence>
<reference evidence="13 14" key="1">
    <citation type="submission" date="2016-03" db="EMBL/GenBank/DDBJ databases">
        <authorList>
            <person name="Ploux O."/>
        </authorList>
    </citation>
    <scope>NUCLEOTIDE SEQUENCE [LARGE SCALE GENOMIC DNA]</scope>
    <source>
        <strain evidence="13 14">BER2</strain>
    </source>
</reference>
<dbReference type="InterPro" id="IPR014746">
    <property type="entry name" value="Gln_synth/guanido_kin_cat_dom"/>
</dbReference>
<dbReference type="FunFam" id="1.10.10.410:FF:000001">
    <property type="entry name" value="Aspartyl/glutamyl-tRNA(Asn/Gln) amidotransferase subunit B"/>
    <property type="match status" value="1"/>
</dbReference>
<dbReference type="SMART" id="SM00845">
    <property type="entry name" value="GatB_Yqey"/>
    <property type="match status" value="1"/>
</dbReference>
<dbReference type="SUPFAM" id="SSF55931">
    <property type="entry name" value="Glutamine synthetase/guanido kinase"/>
    <property type="match status" value="1"/>
</dbReference>
<gene>
    <name evidence="11" type="primary">gatB</name>
    <name evidence="13" type="ORF">AZI85_12360</name>
</gene>
<dbReference type="PANTHER" id="PTHR11659:SF0">
    <property type="entry name" value="GLUTAMYL-TRNA(GLN) AMIDOTRANSFERASE SUBUNIT B, MITOCHONDRIAL"/>
    <property type="match status" value="1"/>
</dbReference>
<evidence type="ECO:0000256" key="2">
    <source>
        <dbReference type="ARBA" id="ARBA00011123"/>
    </source>
</evidence>
<dbReference type="OrthoDB" id="5287843at2"/>
<evidence type="ECO:0000256" key="5">
    <source>
        <dbReference type="ARBA" id="ARBA00022741"/>
    </source>
</evidence>
<evidence type="ECO:0000256" key="8">
    <source>
        <dbReference type="ARBA" id="ARBA00024799"/>
    </source>
</evidence>
<dbReference type="FunFam" id="1.10.150.380:FF:000001">
    <property type="entry name" value="Aspartyl/glutamyl-tRNA(Asn/Gln) amidotransferase subunit B"/>
    <property type="match status" value="1"/>
</dbReference>
<proteinExistence type="inferred from homology"/>
<evidence type="ECO:0000256" key="11">
    <source>
        <dbReference type="HAMAP-Rule" id="MF_00121"/>
    </source>
</evidence>
<dbReference type="GO" id="GO:0016740">
    <property type="term" value="F:transferase activity"/>
    <property type="evidence" value="ECO:0007669"/>
    <property type="project" value="UniProtKB-KW"/>
</dbReference>
<comment type="subunit">
    <text evidence="2 11">Heterotrimer of A, B and C subunits.</text>
</comment>
<comment type="similarity">
    <text evidence="1 11">Belongs to the GatB/GatE family. GatB subfamily.</text>
</comment>
<dbReference type="HAMAP" id="MF_00121">
    <property type="entry name" value="GatB"/>
    <property type="match status" value="1"/>
</dbReference>
<dbReference type="EMBL" id="LUKF01000019">
    <property type="protein sequence ID" value="KYG60774.1"/>
    <property type="molecule type" value="Genomic_DNA"/>
</dbReference>
<dbReference type="GO" id="GO:0050567">
    <property type="term" value="F:glutaminyl-tRNA synthase (glutamine-hydrolyzing) activity"/>
    <property type="evidence" value="ECO:0007669"/>
    <property type="project" value="UniProtKB-UniRule"/>
</dbReference>
<keyword evidence="5 11" id="KW-0547">Nucleotide-binding</keyword>
<dbReference type="NCBIfam" id="NF004015">
    <property type="entry name" value="PRK05477.1-5"/>
    <property type="match status" value="1"/>
</dbReference>
<evidence type="ECO:0000256" key="4">
    <source>
        <dbReference type="ARBA" id="ARBA00022598"/>
    </source>
</evidence>
<dbReference type="InterPro" id="IPR018027">
    <property type="entry name" value="Asn/Gln_amidotransferase"/>
</dbReference>
<dbReference type="InterPro" id="IPR003789">
    <property type="entry name" value="Asn/Gln_tRNA_amidoTrase-B-like"/>
</dbReference>
<evidence type="ECO:0000313" key="14">
    <source>
        <dbReference type="Proteomes" id="UP000075391"/>
    </source>
</evidence>
<evidence type="ECO:0000256" key="10">
    <source>
        <dbReference type="ARBA" id="ARBA00047913"/>
    </source>
</evidence>
<dbReference type="AlphaFoldDB" id="A0A150WCI2"/>
<dbReference type="InterPro" id="IPR017959">
    <property type="entry name" value="Asn/Gln-tRNA_amidoTrfase_suB/E"/>
</dbReference>
<comment type="caution">
    <text evidence="13">The sequence shown here is derived from an EMBL/GenBank/DDBJ whole genome shotgun (WGS) entry which is preliminary data.</text>
</comment>
<dbReference type="NCBIfam" id="NF004012">
    <property type="entry name" value="PRK05477.1-2"/>
    <property type="match status" value="1"/>
</dbReference>
<comment type="function">
    <text evidence="8 11">Allows the formation of correctly charged Asn-tRNA(Asn) or Gln-tRNA(Gln) through the transamidation of misacylated Asp-tRNA(Asn) or Glu-tRNA(Gln) in organisms which lack either or both of asparaginyl-tRNA or glutaminyl-tRNA synthetases. The reaction takes place in the presence of glutamine and ATP through an activated phospho-Asp-tRNA(Asn) or phospho-Glu-tRNA(Gln).</text>
</comment>
<keyword evidence="7 11" id="KW-0648">Protein biosynthesis</keyword>
<evidence type="ECO:0000259" key="12">
    <source>
        <dbReference type="SMART" id="SM00845"/>
    </source>
</evidence>
<keyword evidence="4 11" id="KW-0436">Ligase</keyword>
<keyword evidence="13" id="KW-0808">Transferase</keyword>
<protein>
    <recommendedName>
        <fullName evidence="3 11">Aspartyl/glutamyl-tRNA(Asn/Gln) amidotransferase subunit B</fullName>
        <shortName evidence="11">Asp/Glu-ADT subunit B</shortName>
        <ecNumber evidence="11">6.3.5.-</ecNumber>
    </recommendedName>
</protein>
<dbReference type="Proteomes" id="UP000075391">
    <property type="component" value="Unassembled WGS sequence"/>
</dbReference>
<evidence type="ECO:0000256" key="9">
    <source>
        <dbReference type="ARBA" id="ARBA00047380"/>
    </source>
</evidence>
<comment type="catalytic activity">
    <reaction evidence="10 11">
        <text>L-glutamyl-tRNA(Gln) + L-glutamine + ATP + H2O = L-glutaminyl-tRNA(Gln) + L-glutamate + ADP + phosphate + H(+)</text>
        <dbReference type="Rhea" id="RHEA:17521"/>
        <dbReference type="Rhea" id="RHEA-COMP:9681"/>
        <dbReference type="Rhea" id="RHEA-COMP:9684"/>
        <dbReference type="ChEBI" id="CHEBI:15377"/>
        <dbReference type="ChEBI" id="CHEBI:15378"/>
        <dbReference type="ChEBI" id="CHEBI:29985"/>
        <dbReference type="ChEBI" id="CHEBI:30616"/>
        <dbReference type="ChEBI" id="CHEBI:43474"/>
        <dbReference type="ChEBI" id="CHEBI:58359"/>
        <dbReference type="ChEBI" id="CHEBI:78520"/>
        <dbReference type="ChEBI" id="CHEBI:78521"/>
        <dbReference type="ChEBI" id="CHEBI:456216"/>
    </reaction>
</comment>
<dbReference type="SUPFAM" id="SSF89095">
    <property type="entry name" value="GatB/YqeY motif"/>
    <property type="match status" value="1"/>
</dbReference>
<accession>A0A150WCI2</accession>
<name>A0A150WCI2_BDEBC</name>
<dbReference type="NCBIfam" id="TIGR00133">
    <property type="entry name" value="gatB"/>
    <property type="match status" value="1"/>
</dbReference>
<comment type="catalytic activity">
    <reaction evidence="9 11">
        <text>L-aspartyl-tRNA(Asn) + L-glutamine + ATP + H2O = L-asparaginyl-tRNA(Asn) + L-glutamate + ADP + phosphate + 2 H(+)</text>
        <dbReference type="Rhea" id="RHEA:14513"/>
        <dbReference type="Rhea" id="RHEA-COMP:9674"/>
        <dbReference type="Rhea" id="RHEA-COMP:9677"/>
        <dbReference type="ChEBI" id="CHEBI:15377"/>
        <dbReference type="ChEBI" id="CHEBI:15378"/>
        <dbReference type="ChEBI" id="CHEBI:29985"/>
        <dbReference type="ChEBI" id="CHEBI:30616"/>
        <dbReference type="ChEBI" id="CHEBI:43474"/>
        <dbReference type="ChEBI" id="CHEBI:58359"/>
        <dbReference type="ChEBI" id="CHEBI:78515"/>
        <dbReference type="ChEBI" id="CHEBI:78516"/>
        <dbReference type="ChEBI" id="CHEBI:456216"/>
    </reaction>
</comment>
<dbReference type="InterPro" id="IPR042114">
    <property type="entry name" value="GatB_C_1"/>
</dbReference>
<dbReference type="GO" id="GO:0070681">
    <property type="term" value="P:glutaminyl-tRNAGln biosynthesis via transamidation"/>
    <property type="evidence" value="ECO:0007669"/>
    <property type="project" value="TreeGrafter"/>
</dbReference>
<dbReference type="PROSITE" id="PS01234">
    <property type="entry name" value="GATB"/>
    <property type="match status" value="1"/>
</dbReference>
<dbReference type="GO" id="GO:0005524">
    <property type="term" value="F:ATP binding"/>
    <property type="evidence" value="ECO:0007669"/>
    <property type="project" value="UniProtKB-KW"/>
</dbReference>
<dbReference type="Pfam" id="PF02637">
    <property type="entry name" value="GatB_Yqey"/>
    <property type="match status" value="1"/>
</dbReference>
<evidence type="ECO:0000256" key="3">
    <source>
        <dbReference type="ARBA" id="ARBA00016923"/>
    </source>
</evidence>
<dbReference type="InterPro" id="IPR023168">
    <property type="entry name" value="GatB_Yqey_C_2"/>
</dbReference>
<dbReference type="GO" id="GO:0006412">
    <property type="term" value="P:translation"/>
    <property type="evidence" value="ECO:0007669"/>
    <property type="project" value="UniProtKB-UniRule"/>
</dbReference>
<dbReference type="PANTHER" id="PTHR11659">
    <property type="entry name" value="GLUTAMYL-TRNA GLN AMIDOTRANSFERASE SUBUNIT B MITOCHONDRIAL AND PROKARYOTIC PET112-RELATED"/>
    <property type="match status" value="1"/>
</dbReference>
<evidence type="ECO:0000313" key="13">
    <source>
        <dbReference type="EMBL" id="KYG60774.1"/>
    </source>
</evidence>
<dbReference type="InterPro" id="IPR004413">
    <property type="entry name" value="GatB"/>
</dbReference>
<evidence type="ECO:0000256" key="7">
    <source>
        <dbReference type="ARBA" id="ARBA00022917"/>
    </source>
</evidence>
<dbReference type="NCBIfam" id="NF004014">
    <property type="entry name" value="PRK05477.1-4"/>
    <property type="match status" value="1"/>
</dbReference>
<dbReference type="Gene3D" id="1.10.10.410">
    <property type="match status" value="1"/>
</dbReference>
<dbReference type="InterPro" id="IPR017958">
    <property type="entry name" value="Gln-tRNA_amidoTrfase_suB_CS"/>
</dbReference>